<dbReference type="RefSeq" id="WP_007479519.1">
    <property type="nucleotide sequence ID" value="NZ_CAXSTI010000015.1"/>
</dbReference>
<dbReference type="PROSITE" id="PS51257">
    <property type="entry name" value="PROKAR_LIPOPROTEIN"/>
    <property type="match status" value="1"/>
</dbReference>
<dbReference type="EMBL" id="VWMK01000012">
    <property type="protein sequence ID" value="KAA3763851.1"/>
    <property type="molecule type" value="Genomic_DNA"/>
</dbReference>
<accession>A0A7J4XHV1</accession>
<evidence type="ECO:0000313" key="3">
    <source>
        <dbReference type="Proteomes" id="UP000422221"/>
    </source>
</evidence>
<keyword evidence="1" id="KW-0732">Signal</keyword>
<dbReference type="AlphaFoldDB" id="A0A7J4XHV1"/>
<evidence type="ECO:0000256" key="1">
    <source>
        <dbReference type="SAM" id="SignalP"/>
    </source>
</evidence>
<name>A0A7J4XHV1_9BACE</name>
<sequence length="198" mass="22529">MMKILFIIFLLGTSMFYSCTSDIIDDVNSSINTNIDMTLSNSLDQINAFDNLNIISDSTTTIITASILPKGHLFEDSCHGYASFEQGPVEKTIFAPEVAKILGVEPYVLYLFRRVWVTTTIHFQSDADFRVFDRPSPECGLLPASNYEIGYTSTVEGRKFIMTTILYYIQTHVSGQTINKWAPKHINDLVWNYAYYFP</sequence>
<proteinExistence type="predicted"/>
<feature type="signal peptide" evidence="1">
    <location>
        <begin position="1"/>
        <end position="20"/>
    </location>
</feature>
<comment type="caution">
    <text evidence="2">The sequence shown here is derived from an EMBL/GenBank/DDBJ whole genome shotgun (WGS) entry which is preliminary data.</text>
</comment>
<reference evidence="2 3" key="1">
    <citation type="journal article" date="2019" name="Nat. Med.">
        <title>A library of human gut bacterial isolates paired with longitudinal multiomics data enables mechanistic microbiome research.</title>
        <authorList>
            <person name="Poyet M."/>
            <person name="Groussin M."/>
            <person name="Gibbons S.M."/>
            <person name="Avila-Pacheco J."/>
            <person name="Jiang X."/>
            <person name="Kearney S.M."/>
            <person name="Perrotta A.R."/>
            <person name="Berdy B."/>
            <person name="Zhao S."/>
            <person name="Lieberman T.D."/>
            <person name="Swanson P.K."/>
            <person name="Smith M."/>
            <person name="Roesemann S."/>
            <person name="Alexander J.E."/>
            <person name="Rich S.A."/>
            <person name="Livny J."/>
            <person name="Vlamakis H."/>
            <person name="Clish C."/>
            <person name="Bullock K."/>
            <person name="Deik A."/>
            <person name="Scott J."/>
            <person name="Pierce K.A."/>
            <person name="Xavier R.J."/>
            <person name="Alm E.J."/>
        </authorList>
    </citation>
    <scope>NUCLEOTIDE SEQUENCE [LARGE SCALE GENOMIC DNA]</scope>
    <source>
        <strain evidence="2 3">BIOML-A10</strain>
    </source>
</reference>
<organism evidence="2 3">
    <name type="scientific">Bacteroides salyersiae</name>
    <dbReference type="NCBI Taxonomy" id="291644"/>
    <lineage>
        <taxon>Bacteria</taxon>
        <taxon>Pseudomonadati</taxon>
        <taxon>Bacteroidota</taxon>
        <taxon>Bacteroidia</taxon>
        <taxon>Bacteroidales</taxon>
        <taxon>Bacteroidaceae</taxon>
        <taxon>Bacteroides</taxon>
    </lineage>
</organism>
<evidence type="ECO:0000313" key="2">
    <source>
        <dbReference type="EMBL" id="KAA3763851.1"/>
    </source>
</evidence>
<feature type="chain" id="PRO_5029446379" evidence="1">
    <location>
        <begin position="21"/>
        <end position="198"/>
    </location>
</feature>
<gene>
    <name evidence="2" type="ORF">F3F73_12590</name>
</gene>
<dbReference type="Proteomes" id="UP000422221">
    <property type="component" value="Unassembled WGS sequence"/>
</dbReference>
<dbReference type="GeneID" id="93115080"/>
<protein>
    <submittedName>
        <fullName evidence="2">Uncharacterized protein</fullName>
    </submittedName>
</protein>